<gene>
    <name evidence="2" type="ORF">M441DRAFT_296828</name>
</gene>
<evidence type="ECO:0000313" key="3">
    <source>
        <dbReference type="Proteomes" id="UP000240493"/>
    </source>
</evidence>
<evidence type="ECO:0000313" key="2">
    <source>
        <dbReference type="EMBL" id="PTB35626.1"/>
    </source>
</evidence>
<reference evidence="2 3" key="1">
    <citation type="submission" date="2016-07" db="EMBL/GenBank/DDBJ databases">
        <title>Multiple horizontal gene transfer events from other fungi enriched the ability of initially mycotrophic Trichoderma (Ascomycota) to feed on dead plant biomass.</title>
        <authorList>
            <consortium name="DOE Joint Genome Institute"/>
            <person name="Aerts A."/>
            <person name="Atanasova L."/>
            <person name="Chenthamara K."/>
            <person name="Zhang J."/>
            <person name="Grujic M."/>
            <person name="Henrissat B."/>
            <person name="Kuo A."/>
            <person name="Salamov A."/>
            <person name="Lipzen A."/>
            <person name="Labutti K."/>
            <person name="Barry K."/>
            <person name="Miao Y."/>
            <person name="Rahimi M.J."/>
            <person name="Shen Q."/>
            <person name="Grigoriev I.V."/>
            <person name="Kubicek C.P."/>
            <person name="Druzhinina I.S."/>
        </authorList>
    </citation>
    <scope>NUCLEOTIDE SEQUENCE [LARGE SCALE GENOMIC DNA]</scope>
    <source>
        <strain evidence="2 3">CBS 433.97</strain>
    </source>
</reference>
<feature type="chain" id="PRO_5015605119" description="Secreted protein" evidence="1">
    <location>
        <begin position="18"/>
        <end position="83"/>
    </location>
</feature>
<protein>
    <recommendedName>
        <fullName evidence="4">Secreted protein</fullName>
    </recommendedName>
</protein>
<sequence>MVVAAVLCCLVVDQAHVQKFPPERHTCLPNGTRKHTANIQIHLRKNGQLAHVYKAPSFRVYMRAPDRNIRLKHRHSTTAFYAC</sequence>
<keyword evidence="1" id="KW-0732">Signal</keyword>
<dbReference type="EMBL" id="KZ679274">
    <property type="protein sequence ID" value="PTB35626.1"/>
    <property type="molecule type" value="Genomic_DNA"/>
</dbReference>
<evidence type="ECO:0008006" key="4">
    <source>
        <dbReference type="Google" id="ProtNLM"/>
    </source>
</evidence>
<feature type="signal peptide" evidence="1">
    <location>
        <begin position="1"/>
        <end position="17"/>
    </location>
</feature>
<organism evidence="2 3">
    <name type="scientific">Trichoderma asperellum (strain ATCC 204424 / CBS 433.97 / NBRC 101777)</name>
    <dbReference type="NCBI Taxonomy" id="1042311"/>
    <lineage>
        <taxon>Eukaryota</taxon>
        <taxon>Fungi</taxon>
        <taxon>Dikarya</taxon>
        <taxon>Ascomycota</taxon>
        <taxon>Pezizomycotina</taxon>
        <taxon>Sordariomycetes</taxon>
        <taxon>Hypocreomycetidae</taxon>
        <taxon>Hypocreales</taxon>
        <taxon>Hypocreaceae</taxon>
        <taxon>Trichoderma</taxon>
    </lineage>
</organism>
<evidence type="ECO:0000256" key="1">
    <source>
        <dbReference type="SAM" id="SignalP"/>
    </source>
</evidence>
<name>A0A2T3YSZ7_TRIA4</name>
<accession>A0A2T3YSZ7</accession>
<keyword evidence="3" id="KW-1185">Reference proteome</keyword>
<dbReference type="Proteomes" id="UP000240493">
    <property type="component" value="Unassembled WGS sequence"/>
</dbReference>
<proteinExistence type="predicted"/>
<dbReference type="AlphaFoldDB" id="A0A2T3YSZ7"/>